<name>G7KVD4_MEDTR</name>
<reference evidence="3 6" key="1">
    <citation type="journal article" date="2011" name="Nature">
        <title>The Medicago genome provides insight into the evolution of rhizobial symbioses.</title>
        <authorList>
            <person name="Young N.D."/>
            <person name="Debelle F."/>
            <person name="Oldroyd G.E."/>
            <person name="Geurts R."/>
            <person name="Cannon S.B."/>
            <person name="Udvardi M.K."/>
            <person name="Benedito V.A."/>
            <person name="Mayer K.F."/>
            <person name="Gouzy J."/>
            <person name="Schoof H."/>
            <person name="Van de Peer Y."/>
            <person name="Proost S."/>
            <person name="Cook D.R."/>
            <person name="Meyers B.C."/>
            <person name="Spannagl M."/>
            <person name="Cheung F."/>
            <person name="De Mita S."/>
            <person name="Krishnakumar V."/>
            <person name="Gundlach H."/>
            <person name="Zhou S."/>
            <person name="Mudge J."/>
            <person name="Bharti A.K."/>
            <person name="Murray J.D."/>
            <person name="Naoumkina M.A."/>
            <person name="Rosen B."/>
            <person name="Silverstein K.A."/>
            <person name="Tang H."/>
            <person name="Rombauts S."/>
            <person name="Zhao P.X."/>
            <person name="Zhou P."/>
            <person name="Barbe V."/>
            <person name="Bardou P."/>
            <person name="Bechner M."/>
            <person name="Bellec A."/>
            <person name="Berger A."/>
            <person name="Berges H."/>
            <person name="Bidwell S."/>
            <person name="Bisseling T."/>
            <person name="Choisne N."/>
            <person name="Couloux A."/>
            <person name="Denny R."/>
            <person name="Deshpande S."/>
            <person name="Dai X."/>
            <person name="Doyle J.J."/>
            <person name="Dudez A.M."/>
            <person name="Farmer A.D."/>
            <person name="Fouteau S."/>
            <person name="Franken C."/>
            <person name="Gibelin C."/>
            <person name="Gish J."/>
            <person name="Goldstein S."/>
            <person name="Gonzalez A.J."/>
            <person name="Green P.J."/>
            <person name="Hallab A."/>
            <person name="Hartog M."/>
            <person name="Hua A."/>
            <person name="Humphray S.J."/>
            <person name="Jeong D.H."/>
            <person name="Jing Y."/>
            <person name="Jocker A."/>
            <person name="Kenton S.M."/>
            <person name="Kim D.J."/>
            <person name="Klee K."/>
            <person name="Lai H."/>
            <person name="Lang C."/>
            <person name="Lin S."/>
            <person name="Macmil S.L."/>
            <person name="Magdelenat G."/>
            <person name="Matthews L."/>
            <person name="McCorrison J."/>
            <person name="Monaghan E.L."/>
            <person name="Mun J.H."/>
            <person name="Najar F.Z."/>
            <person name="Nicholson C."/>
            <person name="Noirot C."/>
            <person name="O'Bleness M."/>
            <person name="Paule C.R."/>
            <person name="Poulain J."/>
            <person name="Prion F."/>
            <person name="Qin B."/>
            <person name="Qu C."/>
            <person name="Retzel E.F."/>
            <person name="Riddle C."/>
            <person name="Sallet E."/>
            <person name="Samain S."/>
            <person name="Samson N."/>
            <person name="Sanders I."/>
            <person name="Saurat O."/>
            <person name="Scarpelli C."/>
            <person name="Schiex T."/>
            <person name="Segurens B."/>
            <person name="Severin A.J."/>
            <person name="Sherrier D.J."/>
            <person name="Shi R."/>
            <person name="Sims S."/>
            <person name="Singer S.R."/>
            <person name="Sinharoy S."/>
            <person name="Sterck L."/>
            <person name="Viollet A."/>
            <person name="Wang B.B."/>
            <person name="Wang K."/>
            <person name="Wang M."/>
            <person name="Wang X."/>
            <person name="Warfsmann J."/>
            <person name="Weissenbach J."/>
            <person name="White D.D."/>
            <person name="White J.D."/>
            <person name="Wiley G.B."/>
            <person name="Wincker P."/>
            <person name="Xing Y."/>
            <person name="Yang L."/>
            <person name="Yao Z."/>
            <person name="Ying F."/>
            <person name="Zhai J."/>
            <person name="Zhou L."/>
            <person name="Zuber A."/>
            <person name="Denarie J."/>
            <person name="Dixon R.A."/>
            <person name="May G.D."/>
            <person name="Schwartz D.C."/>
            <person name="Rogers J."/>
            <person name="Quetier F."/>
            <person name="Town C.D."/>
            <person name="Roe B.A."/>
        </authorList>
    </citation>
    <scope>NUCLEOTIDE SEQUENCE [LARGE SCALE GENOMIC DNA]</scope>
    <source>
        <strain evidence="3">A17</strain>
        <strain evidence="5 6">cv. Jemalong A17</strain>
    </source>
</reference>
<dbReference type="STRING" id="3880.G7KVD4"/>
<dbReference type="PANTHER" id="PTHR33493:SF2">
    <property type="entry name" value="LATE EMBRYOGENESIS ABUNDANT PROTEIN 46"/>
    <property type="match status" value="1"/>
</dbReference>
<sequence length="177" mass="18148">MQGAKKAGETIKETAANIGASAKSGMEKTKATLQEKTEKMTARDPVQKEMATHKKEAKMNQAELDKLAAREHNAAVKQTTTAAAGHMGQPHHTTGTTGTGTATYSTTGNYGHPTGAHQMSAMPGHGTGQPTGHVVDGVVGSHPIGTNRGTDGTATAHNTRVGGNPNATGYTTGGTYK</sequence>
<dbReference type="EMBL" id="PSQE01000007">
    <property type="protein sequence ID" value="RHN47963.1"/>
    <property type="molecule type" value="Genomic_DNA"/>
</dbReference>
<dbReference type="Pfam" id="PF03760">
    <property type="entry name" value="LEA_1"/>
    <property type="match status" value="1"/>
</dbReference>
<protein>
    <submittedName>
        <fullName evidence="4">Putative Late embryogenesis abundant protein, LEA-25/LEA-D113</fullName>
    </submittedName>
    <submittedName>
        <fullName evidence="3">Seed maturation protein</fullName>
    </submittedName>
</protein>
<reference evidence="7" key="4">
    <citation type="journal article" date="2018" name="Nat. Plants">
        <title>Whole-genome landscape of Medicago truncatula symbiotic genes.</title>
        <authorList>
            <person name="Pecrix Y."/>
            <person name="Staton S.E."/>
            <person name="Sallet E."/>
            <person name="Lelandais-Briere C."/>
            <person name="Moreau S."/>
            <person name="Carrere S."/>
            <person name="Blein T."/>
            <person name="Jardinaud M.F."/>
            <person name="Latrasse D."/>
            <person name="Zouine M."/>
            <person name="Zahm M."/>
            <person name="Kreplak J."/>
            <person name="Mayjonade B."/>
            <person name="Satge C."/>
            <person name="Perez M."/>
            <person name="Cauet S."/>
            <person name="Marande W."/>
            <person name="Chantry-Darmon C."/>
            <person name="Lopez-Roques C."/>
            <person name="Bouchez O."/>
            <person name="Berard A."/>
            <person name="Debelle F."/>
            <person name="Munos S."/>
            <person name="Bendahmane A."/>
            <person name="Berges H."/>
            <person name="Niebel A."/>
            <person name="Buitink J."/>
            <person name="Frugier F."/>
            <person name="Benhamed M."/>
            <person name="Crespi M."/>
            <person name="Gouzy J."/>
            <person name="Gamas P."/>
        </authorList>
    </citation>
    <scope>NUCLEOTIDE SEQUENCE [LARGE SCALE GENOMIC DNA]</scope>
    <source>
        <strain evidence="7">cv. Jemalong A17</strain>
    </source>
</reference>
<feature type="compositionally biased region" description="Polar residues" evidence="2">
    <location>
        <begin position="165"/>
        <end position="177"/>
    </location>
</feature>
<feature type="region of interest" description="Disordered" evidence="2">
    <location>
        <begin position="146"/>
        <end position="177"/>
    </location>
</feature>
<organism evidence="3 6">
    <name type="scientific">Medicago truncatula</name>
    <name type="common">Barrel medic</name>
    <name type="synonym">Medicago tribuloides</name>
    <dbReference type="NCBI Taxonomy" id="3880"/>
    <lineage>
        <taxon>Eukaryota</taxon>
        <taxon>Viridiplantae</taxon>
        <taxon>Streptophyta</taxon>
        <taxon>Embryophyta</taxon>
        <taxon>Tracheophyta</taxon>
        <taxon>Spermatophyta</taxon>
        <taxon>Magnoliopsida</taxon>
        <taxon>eudicotyledons</taxon>
        <taxon>Gunneridae</taxon>
        <taxon>Pentapetalae</taxon>
        <taxon>rosids</taxon>
        <taxon>fabids</taxon>
        <taxon>Fabales</taxon>
        <taxon>Fabaceae</taxon>
        <taxon>Papilionoideae</taxon>
        <taxon>50 kb inversion clade</taxon>
        <taxon>NPAAA clade</taxon>
        <taxon>Hologalegina</taxon>
        <taxon>IRL clade</taxon>
        <taxon>Trifolieae</taxon>
        <taxon>Medicago</taxon>
    </lineage>
</organism>
<dbReference type="OrthoDB" id="758082at2759"/>
<feature type="region of interest" description="Disordered" evidence="2">
    <location>
        <begin position="1"/>
        <end position="54"/>
    </location>
</feature>
<dbReference type="InterPro" id="IPR005513">
    <property type="entry name" value="LEA_1"/>
</dbReference>
<accession>G7KVD4</accession>
<dbReference type="Gramene" id="rna42622">
    <property type="protein sequence ID" value="RHN47963.1"/>
    <property type="gene ID" value="gene42622"/>
</dbReference>
<reference evidence="3 6" key="2">
    <citation type="journal article" date="2014" name="BMC Genomics">
        <title>An improved genome release (version Mt4.0) for the model legume Medicago truncatula.</title>
        <authorList>
            <person name="Tang H."/>
            <person name="Krishnakumar V."/>
            <person name="Bidwell S."/>
            <person name="Rosen B."/>
            <person name="Chan A."/>
            <person name="Zhou S."/>
            <person name="Gentzbittel L."/>
            <person name="Childs K.L."/>
            <person name="Yandell M."/>
            <person name="Gundlach H."/>
            <person name="Mayer K.F."/>
            <person name="Schwartz D.C."/>
            <person name="Town C.D."/>
        </authorList>
    </citation>
    <scope>GENOME REANNOTATION</scope>
    <source>
        <strain evidence="5 6">cv. Jemalong A17</strain>
    </source>
</reference>
<dbReference type="PANTHER" id="PTHR33493">
    <property type="entry name" value="LATE EMBRYOGENESIS ABUNDANT PROTEIN 6-RELATED"/>
    <property type="match status" value="1"/>
</dbReference>
<dbReference type="eggNOG" id="ENOG502S22N">
    <property type="taxonomic scope" value="Eukaryota"/>
</dbReference>
<proteinExistence type="inferred from homology"/>
<dbReference type="EnsemblPlants" id="AES81476">
    <property type="protein sequence ID" value="AES81476"/>
    <property type="gene ID" value="MTR_7g093170"/>
</dbReference>
<feature type="compositionally biased region" description="Polar residues" evidence="2">
    <location>
        <begin position="147"/>
        <end position="158"/>
    </location>
</feature>
<evidence type="ECO:0000313" key="7">
    <source>
        <dbReference type="Proteomes" id="UP000265566"/>
    </source>
</evidence>
<comment type="similarity">
    <text evidence="1">Belongs to the LEA type 1 family.</text>
</comment>
<evidence type="ECO:0000313" key="6">
    <source>
        <dbReference type="Proteomes" id="UP000002051"/>
    </source>
</evidence>
<dbReference type="EMBL" id="CM001223">
    <property type="protein sequence ID" value="AES81476.1"/>
    <property type="molecule type" value="Genomic_DNA"/>
</dbReference>
<dbReference type="OMA" id="MTTRDPV"/>
<dbReference type="Proteomes" id="UP000002051">
    <property type="component" value="Unassembled WGS sequence"/>
</dbReference>
<feature type="region of interest" description="Disordered" evidence="2">
    <location>
        <begin position="74"/>
        <end position="99"/>
    </location>
</feature>
<evidence type="ECO:0000313" key="4">
    <source>
        <dbReference type="EMBL" id="RHN47963.1"/>
    </source>
</evidence>
<evidence type="ECO:0000313" key="5">
    <source>
        <dbReference type="EnsemblPlants" id="AES81476"/>
    </source>
</evidence>
<dbReference type="KEGG" id="mtr:11437936"/>
<dbReference type="AlphaFoldDB" id="G7KVD4"/>
<dbReference type="HOGENOM" id="CLU_114722_0_0_1"/>
<gene>
    <name evidence="5" type="primary">11437936</name>
    <name evidence="3" type="ordered locus">MTR_7g093170</name>
    <name evidence="4" type="ORF">MtrunA17_Chr7g0258641</name>
</gene>
<dbReference type="GO" id="GO:0009793">
    <property type="term" value="P:embryo development ending in seed dormancy"/>
    <property type="evidence" value="ECO:0007669"/>
    <property type="project" value="InterPro"/>
</dbReference>
<evidence type="ECO:0000313" key="3">
    <source>
        <dbReference type="EMBL" id="AES81476.1"/>
    </source>
</evidence>
<reference evidence="4" key="5">
    <citation type="journal article" date="2018" name="Nat. Plants">
        <title>Whole-genome landscape of Medicago truncatula symbiotic genes.</title>
        <authorList>
            <person name="Pecrix Y."/>
            <person name="Gamas P."/>
            <person name="Carrere S."/>
        </authorList>
    </citation>
    <scope>NUCLEOTIDE SEQUENCE</scope>
    <source>
        <tissue evidence="4">Leaves</tissue>
    </source>
</reference>
<keyword evidence="6" id="KW-1185">Reference proteome</keyword>
<dbReference type="Proteomes" id="UP000265566">
    <property type="component" value="Chromosome 7"/>
</dbReference>
<dbReference type="PaxDb" id="3880-AES81476"/>
<evidence type="ECO:0000256" key="2">
    <source>
        <dbReference type="SAM" id="MobiDB-lite"/>
    </source>
</evidence>
<reference evidence="5" key="3">
    <citation type="submission" date="2015-04" db="UniProtKB">
        <authorList>
            <consortium name="EnsemblPlants"/>
        </authorList>
    </citation>
    <scope>IDENTIFICATION</scope>
    <source>
        <strain evidence="5">cv. Jemalong A17</strain>
    </source>
</reference>
<feature type="compositionally biased region" description="Basic and acidic residues" evidence="2">
    <location>
        <begin position="1"/>
        <end position="12"/>
    </location>
</feature>
<evidence type="ECO:0000256" key="1">
    <source>
        <dbReference type="ARBA" id="ARBA00010975"/>
    </source>
</evidence>
<feature type="compositionally biased region" description="Basic and acidic residues" evidence="2">
    <location>
        <begin position="25"/>
        <end position="54"/>
    </location>
</feature>